<sequence>MEDYLLHEIGKIGTLLRALLVRIGLAKKEPEEEIDGEQLRTDLLNRIDTDLDSLLAEPDFIAALTGRCGFDDGQLVRFADLLVDLVAASDDPDERLRLAGAVGAVCRHLDAKRSPLSRECYPILKELDRLFQEQPNTKNLDK</sequence>
<name>K1T6D4_9ZZZZ</name>
<protein>
    <submittedName>
        <fullName evidence="1">Uncharacterized protein</fullName>
    </submittedName>
</protein>
<organism evidence="1">
    <name type="scientific">human gut metagenome</name>
    <dbReference type="NCBI Taxonomy" id="408170"/>
    <lineage>
        <taxon>unclassified sequences</taxon>
        <taxon>metagenomes</taxon>
        <taxon>organismal metagenomes</taxon>
    </lineage>
</organism>
<reference evidence="1" key="1">
    <citation type="journal article" date="2013" name="Environ. Microbiol.">
        <title>Microbiota from the distal guts of lean and obese adolescents exhibit partial functional redundancy besides clear differences in community structure.</title>
        <authorList>
            <person name="Ferrer M."/>
            <person name="Ruiz A."/>
            <person name="Lanza F."/>
            <person name="Haange S.B."/>
            <person name="Oberbach A."/>
            <person name="Till H."/>
            <person name="Bargiela R."/>
            <person name="Campoy C."/>
            <person name="Segura M.T."/>
            <person name="Richter M."/>
            <person name="von Bergen M."/>
            <person name="Seifert J."/>
            <person name="Suarez A."/>
        </authorList>
    </citation>
    <scope>NUCLEOTIDE SEQUENCE</scope>
</reference>
<evidence type="ECO:0000313" key="1">
    <source>
        <dbReference type="EMBL" id="EKC65163.1"/>
    </source>
</evidence>
<dbReference type="EMBL" id="AJWZ01004534">
    <property type="protein sequence ID" value="EKC65163.1"/>
    <property type="molecule type" value="Genomic_DNA"/>
</dbReference>
<accession>K1T6D4</accession>
<gene>
    <name evidence="1" type="ORF">OBE_06581</name>
</gene>
<dbReference type="AlphaFoldDB" id="K1T6D4"/>
<proteinExistence type="predicted"/>
<comment type="caution">
    <text evidence="1">The sequence shown here is derived from an EMBL/GenBank/DDBJ whole genome shotgun (WGS) entry which is preliminary data.</text>
</comment>